<accession>A0A0H5QV46</accession>
<sequence length="171" mass="19880">PDFLHFISSFQILLQNVKNKHTTNLKEIIIFHIMSKCSPHFVNEIHDPKRNYLTRMHCTMTGSILTTHYKYVSHLRYYSGKSEIPVLNHRHLKSKTSSFSGTWQLLDRQCKREVLLASSMPHVMPSWLLLTQLLGHPPGKQLHLAVPLFHKASQMAFLEEYLLCLQVHPVS</sequence>
<dbReference type="AlphaFoldDB" id="A0A0H5QV46"/>
<reference evidence="1" key="1">
    <citation type="submission" date="2015-04" db="EMBL/GenBank/DDBJ databases">
        <title>The genome sequence of the plant pathogenic Rhizarian Plasmodiophora brassicae reveals insights in its biotrophic life cycle and the origin of chitin synthesis.</title>
        <authorList>
            <person name="Schwelm A."/>
            <person name="Fogelqvist J."/>
            <person name="Knaust A."/>
            <person name="Julke S."/>
            <person name="Lilja T."/>
            <person name="Dhandapani V."/>
            <person name="Bonilla-Rosso G."/>
            <person name="Karlsson M."/>
            <person name="Shevchenko A."/>
            <person name="Choi S.R."/>
            <person name="Kim H.G."/>
            <person name="Park J.Y."/>
            <person name="Lim Y.P."/>
            <person name="Ludwig-Muller J."/>
            <person name="Dixelius C."/>
        </authorList>
    </citation>
    <scope>NUCLEOTIDE SEQUENCE</scope>
    <source>
        <tissue evidence="1">Potato root galls</tissue>
    </source>
</reference>
<name>A0A0H5QV46_9EUKA</name>
<evidence type="ECO:0000313" key="1">
    <source>
        <dbReference type="EMBL" id="CRZ05858.1"/>
    </source>
</evidence>
<protein>
    <submittedName>
        <fullName evidence="1">Uncharacterized protein</fullName>
    </submittedName>
</protein>
<feature type="non-terminal residue" evidence="1">
    <location>
        <position position="1"/>
    </location>
</feature>
<proteinExistence type="predicted"/>
<dbReference type="EMBL" id="HACM01005416">
    <property type="protein sequence ID" value="CRZ05858.1"/>
    <property type="molecule type" value="Transcribed_RNA"/>
</dbReference>
<organism evidence="1">
    <name type="scientific">Spongospora subterranea</name>
    <dbReference type="NCBI Taxonomy" id="70186"/>
    <lineage>
        <taxon>Eukaryota</taxon>
        <taxon>Sar</taxon>
        <taxon>Rhizaria</taxon>
        <taxon>Endomyxa</taxon>
        <taxon>Phytomyxea</taxon>
        <taxon>Plasmodiophorida</taxon>
        <taxon>Plasmodiophoridae</taxon>
        <taxon>Spongospora</taxon>
    </lineage>
</organism>